<dbReference type="Proteomes" id="UP000502433">
    <property type="component" value="Chromosome"/>
</dbReference>
<keyword evidence="1" id="KW-1133">Transmembrane helix</keyword>
<keyword evidence="1" id="KW-0812">Transmembrane</keyword>
<dbReference type="RefSeq" id="WP_168651680.1">
    <property type="nucleotide sequence ID" value="NZ_CP051206.1"/>
</dbReference>
<accession>A0A6H2BYV5</accession>
<feature type="transmembrane region" description="Helical" evidence="1">
    <location>
        <begin position="21"/>
        <end position="41"/>
    </location>
</feature>
<evidence type="ECO:0000256" key="1">
    <source>
        <dbReference type="SAM" id="Phobius"/>
    </source>
</evidence>
<organism evidence="2 3">
    <name type="scientific">Dolichospermum flos-aquae CCAP 1403/13F</name>
    <dbReference type="NCBI Taxonomy" id="315271"/>
    <lineage>
        <taxon>Bacteria</taxon>
        <taxon>Bacillati</taxon>
        <taxon>Cyanobacteriota</taxon>
        <taxon>Cyanophyceae</taxon>
        <taxon>Nostocales</taxon>
        <taxon>Aphanizomenonaceae</taxon>
        <taxon>Dolichospermum</taxon>
    </lineage>
</organism>
<sequence length="219" mass="24768">MDTKTLEAFRRITDDVSMKNLVTFATFFPLFLGFILAIVWLTKKPDFDALLSALGALATITGIFGERWVSAYEKKTALLQALLNECIANEVILSDARFTSNSHILGQPLVFPRLIISVNETAIASGVFAERKDSELFSLLHQWRHTVNEFNHRLDITELRTFTNLSPQEIRSLYEALQESKEFNDAGTLNHHIATVLKSKYPKGIRGSKALNVYNLHIK</sequence>
<reference evidence="2 3" key="2">
    <citation type="submission" date="2020-04" db="EMBL/GenBank/DDBJ databases">
        <authorList>
            <person name="Fomenkov A."/>
            <person name="Anton B.P."/>
            <person name="Roberts R.J."/>
        </authorList>
    </citation>
    <scope>NUCLEOTIDE SEQUENCE [LARGE SCALE GENOMIC DNA]</scope>
    <source>
        <strain evidence="2 3">CCAP 1403/13f</strain>
    </source>
</reference>
<feature type="transmembrane region" description="Helical" evidence="1">
    <location>
        <begin position="47"/>
        <end position="65"/>
    </location>
</feature>
<reference evidence="2 3" key="1">
    <citation type="submission" date="2020-04" db="EMBL/GenBank/DDBJ databases">
        <title>Genome-Wide Identification of 5-Methylcytosine Sites in Bacterial Genomes By High-Throughput Sequencing of MspJI Restriction Fragments.</title>
        <authorList>
            <person name="Wu V."/>
        </authorList>
    </citation>
    <scope>NUCLEOTIDE SEQUENCE [LARGE SCALE GENOMIC DNA]</scope>
    <source>
        <strain evidence="2 3">CCAP 1403/13f</strain>
    </source>
</reference>
<proteinExistence type="predicted"/>
<gene>
    <name evidence="2" type="ORF">HGD76_06830</name>
</gene>
<dbReference type="EMBL" id="CP051206">
    <property type="protein sequence ID" value="QJB43954.1"/>
    <property type="molecule type" value="Genomic_DNA"/>
</dbReference>
<dbReference type="AlphaFoldDB" id="A0A6H2BYV5"/>
<dbReference type="KEGG" id="dfs:HGD76_06830"/>
<keyword evidence="1" id="KW-0472">Membrane</keyword>
<name>A0A6H2BYV5_DOLFA</name>
<evidence type="ECO:0000313" key="2">
    <source>
        <dbReference type="EMBL" id="QJB43954.1"/>
    </source>
</evidence>
<evidence type="ECO:0000313" key="3">
    <source>
        <dbReference type="Proteomes" id="UP000502433"/>
    </source>
</evidence>
<protein>
    <submittedName>
        <fullName evidence="2">Uncharacterized protein</fullName>
    </submittedName>
</protein>